<dbReference type="Proteomes" id="UP000187266">
    <property type="component" value="Chromosome"/>
</dbReference>
<accession>A0A1U7DH58</accession>
<evidence type="ECO:0000313" key="3">
    <source>
        <dbReference type="Proteomes" id="UP000187266"/>
    </source>
</evidence>
<gene>
    <name evidence="2" type="ORF">BV394_05415</name>
</gene>
<accession>A0A2M9DEF4</accession>
<dbReference type="RefSeq" id="WP_076979246.1">
    <property type="nucleotide sequence ID" value="NZ_CP019124.1"/>
</dbReference>
<name>A0A1U7DH58_9RHOB</name>
<feature type="compositionally biased region" description="Low complexity" evidence="1">
    <location>
        <begin position="472"/>
        <end position="485"/>
    </location>
</feature>
<sequence>MTIGDALAYFPDERDLAHLLPGWPDGMAAVLCLDDAGRCEVLVCHRDEGESVLRRAAGALGKARGGFAVFPEQDGYPTRRILFSEEQQLLGLILEAEDLVERAADYAINYAFARDEGLDPEDVISPRRGRARKLAPPVQAPAATDRQGGTETTAPSGLFRSSREGAGGEAPRKAEPAEARRDDDAPAPSELTDEVLTARLAAAFMAEPAPAMSMPGQLAPASQPIPAVATDPALPAGYSPLGPARRGDCQVLDARMEPRGQDLRLILRPDEAGVTTQARPAQVMGFRDDFARFVLPRHCLGSWTPDAPAILTLAAAQFPEALAQRFAEAPCAATATVTPQGIFICPLEAPARGRRRGAGARAGAGGVRGRLSLALAAGVAGVLVGLGLGDLPGAGEGETHWSRMLPEGIAAIITPANAAIGSEKRAASAISGDTAEPQAAKAVPSDVTPNAARPGEVQPTGAPRFADALGQAPNTNATTDTTPTPIAEASPLDEMLSLARGDVTARDTTGTAR</sequence>
<keyword evidence="3" id="KW-1185">Reference proteome</keyword>
<protein>
    <submittedName>
        <fullName evidence="2">Uncharacterized protein</fullName>
    </submittedName>
</protein>
<dbReference type="STRING" id="1267768.BV394_05415"/>
<feature type="region of interest" description="Disordered" evidence="1">
    <location>
        <begin position="428"/>
        <end position="513"/>
    </location>
</feature>
<feature type="compositionally biased region" description="Basic and acidic residues" evidence="1">
    <location>
        <begin position="170"/>
        <end position="184"/>
    </location>
</feature>
<dbReference type="EMBL" id="CP019124">
    <property type="protein sequence ID" value="APX89223.1"/>
    <property type="molecule type" value="Genomic_DNA"/>
</dbReference>
<dbReference type="AlphaFoldDB" id="A0A1U7DH58"/>
<proteinExistence type="predicted"/>
<evidence type="ECO:0000256" key="1">
    <source>
        <dbReference type="SAM" id="MobiDB-lite"/>
    </source>
</evidence>
<feature type="region of interest" description="Disordered" evidence="1">
    <location>
        <begin position="119"/>
        <end position="189"/>
    </location>
</feature>
<organism evidence="2 3">
    <name type="scientific">Brevirhabdus pacifica</name>
    <dbReference type="NCBI Taxonomy" id="1267768"/>
    <lineage>
        <taxon>Bacteria</taxon>
        <taxon>Pseudomonadati</taxon>
        <taxon>Pseudomonadota</taxon>
        <taxon>Alphaproteobacteria</taxon>
        <taxon>Rhodobacterales</taxon>
        <taxon>Paracoccaceae</taxon>
        <taxon>Brevirhabdus</taxon>
    </lineage>
</organism>
<reference evidence="2 3" key="1">
    <citation type="submission" date="2017-01" db="EMBL/GenBank/DDBJ databases">
        <title>Genomic analysis of Xuhuaishuia manganoxidans DY6-4.</title>
        <authorList>
            <person name="Wang X."/>
        </authorList>
    </citation>
    <scope>NUCLEOTIDE SEQUENCE [LARGE SCALE GENOMIC DNA]</scope>
    <source>
        <strain evidence="2 3">DY6-4</strain>
    </source>
</reference>
<evidence type="ECO:0000313" key="2">
    <source>
        <dbReference type="EMBL" id="APX89223.1"/>
    </source>
</evidence>
<dbReference type="OrthoDB" id="7815691at2"/>